<accession>A0A3M6V6Y4</accession>
<feature type="compositionally biased region" description="Low complexity" evidence="1">
    <location>
        <begin position="284"/>
        <end position="297"/>
    </location>
</feature>
<sequence length="326" mass="34452">MMASPSPAREVLDSPSELLTLVKPDAEAPFEELTAVSRQCVYSQPRLPPARSEVPVPEVPSGDGRMVFGIPIHPTRYESAFQGPDNGDTEESVEVDADVFTSDGPVVSHSISPSLTTNALISSHSVLQVERTTLHRPGRKALARTARSDFAQLSEPEARLAPITAQPTMIAPVLRADHAASERAVVDHAILRVSALSDNVNPVRLRFSEFLLWSDAIIHALCVSDLGTHLEPYLPLSVAVAFGLVVCDDPVSDGEVADDSVSSVADSDDDDEVDDAEIDDDDVGAAAPVGAANDIADPASPTADNDATMSSHSDELAASHHTDASL</sequence>
<protein>
    <submittedName>
        <fullName evidence="2">Uncharacterized protein</fullName>
    </submittedName>
</protein>
<evidence type="ECO:0000256" key="1">
    <source>
        <dbReference type="SAM" id="MobiDB-lite"/>
    </source>
</evidence>
<proteinExistence type="predicted"/>
<reference evidence="2 3" key="1">
    <citation type="submission" date="2018-06" db="EMBL/GenBank/DDBJ databases">
        <title>Comparative genomics of downy mildews reveals potential adaptations to biotrophy.</title>
        <authorList>
            <person name="Fletcher K."/>
            <person name="Klosterman S.J."/>
            <person name="Derevnina L."/>
            <person name="Martin F."/>
            <person name="Koike S."/>
            <person name="Reyes Chin-Wo S."/>
            <person name="Mou B."/>
            <person name="Michelmore R."/>
        </authorList>
    </citation>
    <scope>NUCLEOTIDE SEQUENCE [LARGE SCALE GENOMIC DNA]</scope>
    <source>
        <strain evidence="2 3">R14</strain>
    </source>
</reference>
<evidence type="ECO:0000313" key="3">
    <source>
        <dbReference type="Proteomes" id="UP000282087"/>
    </source>
</evidence>
<feature type="compositionally biased region" description="Acidic residues" evidence="1">
    <location>
        <begin position="266"/>
        <end position="283"/>
    </location>
</feature>
<dbReference type="Proteomes" id="UP000282087">
    <property type="component" value="Unassembled WGS sequence"/>
</dbReference>
<feature type="region of interest" description="Disordered" evidence="1">
    <location>
        <begin position="254"/>
        <end position="326"/>
    </location>
</feature>
<gene>
    <name evidence="2" type="ORF">DD238_006310</name>
</gene>
<feature type="compositionally biased region" description="Basic and acidic residues" evidence="1">
    <location>
        <begin position="312"/>
        <end position="326"/>
    </location>
</feature>
<name>A0A3M6V6Y4_9STRA</name>
<dbReference type="VEuPathDB" id="FungiDB:DD237_003609"/>
<evidence type="ECO:0000313" key="2">
    <source>
        <dbReference type="EMBL" id="RMX62094.1"/>
    </source>
</evidence>
<dbReference type="AlphaFoldDB" id="A0A3M6V6Y4"/>
<dbReference type="EMBL" id="QLLG01000810">
    <property type="protein sequence ID" value="RMX62094.1"/>
    <property type="molecule type" value="Genomic_DNA"/>
</dbReference>
<comment type="caution">
    <text evidence="2">The sequence shown here is derived from an EMBL/GenBank/DDBJ whole genome shotgun (WGS) entry which is preliminary data.</text>
</comment>
<feature type="compositionally biased region" description="Polar residues" evidence="1">
    <location>
        <begin position="302"/>
        <end position="311"/>
    </location>
</feature>
<organism evidence="2 3">
    <name type="scientific">Peronospora effusa</name>
    <dbReference type="NCBI Taxonomy" id="542832"/>
    <lineage>
        <taxon>Eukaryota</taxon>
        <taxon>Sar</taxon>
        <taxon>Stramenopiles</taxon>
        <taxon>Oomycota</taxon>
        <taxon>Peronosporomycetes</taxon>
        <taxon>Peronosporales</taxon>
        <taxon>Peronosporaceae</taxon>
        <taxon>Peronospora</taxon>
    </lineage>
</organism>
<keyword evidence="3" id="KW-1185">Reference proteome</keyword>